<evidence type="ECO:0000256" key="2">
    <source>
        <dbReference type="ARBA" id="ARBA00023125"/>
    </source>
</evidence>
<dbReference type="Proteomes" id="UP000553980">
    <property type="component" value="Unassembled WGS sequence"/>
</dbReference>
<dbReference type="OrthoDB" id="9788098at2"/>
<dbReference type="InterPro" id="IPR008920">
    <property type="entry name" value="TF_FadR/GntR_C"/>
</dbReference>
<reference evidence="6 9" key="3">
    <citation type="submission" date="2020-08" db="EMBL/GenBank/DDBJ databases">
        <title>Genomic Encyclopedia of Type Strains, Phase IV (KMG-IV): sequencing the most valuable type-strain genomes for metagenomic binning, comparative biology and taxonomic classification.</title>
        <authorList>
            <person name="Goeker M."/>
        </authorList>
    </citation>
    <scope>NUCLEOTIDE SEQUENCE [LARGE SCALE GENOMIC DNA]</scope>
    <source>
        <strain evidence="6 9">DSM 23868</strain>
    </source>
</reference>
<dbReference type="RefSeq" id="WP_140023301.1">
    <property type="nucleotide sequence ID" value="NZ_JACIEX010000023.1"/>
</dbReference>
<feature type="domain" description="GntR C-terminal" evidence="5">
    <location>
        <begin position="95"/>
        <end position="218"/>
    </location>
</feature>
<reference evidence="7 8" key="1">
    <citation type="journal article" date="2011" name="Int. J. Syst. Evol. Microbiol.">
        <title>Ochrobactrum pecoris sp. nov., isolated from farm animals.</title>
        <authorList>
            <person name="Kampfer P."/>
            <person name="Huber B."/>
            <person name="Busse H.J."/>
            <person name="Scholz H.C."/>
            <person name="Tomaso H."/>
            <person name="Hotzel H."/>
            <person name="Melzer F."/>
        </authorList>
    </citation>
    <scope>NUCLEOTIDE SEQUENCE [LARGE SCALE GENOMIC DNA]</scope>
    <source>
        <strain evidence="7 8">08RB2639</strain>
    </source>
</reference>
<dbReference type="InterPro" id="IPR036388">
    <property type="entry name" value="WH-like_DNA-bd_sf"/>
</dbReference>
<protein>
    <submittedName>
        <fullName evidence="6 7">GntR family transcriptional regulator</fullName>
    </submittedName>
</protein>
<dbReference type="GO" id="GO:0003700">
    <property type="term" value="F:DNA-binding transcription factor activity"/>
    <property type="evidence" value="ECO:0007669"/>
    <property type="project" value="InterPro"/>
</dbReference>
<name>A0A5C5CBS7_9HYPH</name>
<dbReference type="Proteomes" id="UP000313390">
    <property type="component" value="Unassembled WGS sequence"/>
</dbReference>
<dbReference type="EMBL" id="VEWK01000026">
    <property type="protein sequence ID" value="TNV08727.1"/>
    <property type="molecule type" value="Genomic_DNA"/>
</dbReference>
<reference evidence="7" key="2">
    <citation type="submission" date="2019-06" db="EMBL/GenBank/DDBJ databases">
        <authorList>
            <person name="Hu M."/>
        </authorList>
    </citation>
    <scope>NUCLEOTIDE SEQUENCE</scope>
    <source>
        <strain evidence="7">08RB2639</strain>
    </source>
</reference>
<keyword evidence="3" id="KW-0804">Transcription</keyword>
<dbReference type="InterPro" id="IPR036390">
    <property type="entry name" value="WH_DNA-bd_sf"/>
</dbReference>
<gene>
    <name evidence="7" type="ORF">FIB18_23630</name>
    <name evidence="6" type="ORF">GGQ79_004785</name>
</gene>
<evidence type="ECO:0000259" key="5">
    <source>
        <dbReference type="SMART" id="SM00895"/>
    </source>
</evidence>
<evidence type="ECO:0000259" key="4">
    <source>
        <dbReference type="SMART" id="SM00345"/>
    </source>
</evidence>
<dbReference type="EMBL" id="JACIEX010000023">
    <property type="protein sequence ID" value="MBB4096226.1"/>
    <property type="molecule type" value="Genomic_DNA"/>
</dbReference>
<evidence type="ECO:0000256" key="3">
    <source>
        <dbReference type="ARBA" id="ARBA00023163"/>
    </source>
</evidence>
<dbReference type="SUPFAM" id="SSF48008">
    <property type="entry name" value="GntR ligand-binding domain-like"/>
    <property type="match status" value="1"/>
</dbReference>
<evidence type="ECO:0000313" key="8">
    <source>
        <dbReference type="Proteomes" id="UP000313390"/>
    </source>
</evidence>
<keyword evidence="2 6" id="KW-0238">DNA-binding</keyword>
<dbReference type="Pfam" id="PF00392">
    <property type="entry name" value="GntR"/>
    <property type="match status" value="1"/>
</dbReference>
<evidence type="ECO:0000313" key="9">
    <source>
        <dbReference type="Proteomes" id="UP000553980"/>
    </source>
</evidence>
<dbReference type="Gene3D" id="1.10.10.10">
    <property type="entry name" value="Winged helix-like DNA-binding domain superfamily/Winged helix DNA-binding domain"/>
    <property type="match status" value="1"/>
</dbReference>
<dbReference type="SMART" id="SM00895">
    <property type="entry name" value="FCD"/>
    <property type="match status" value="1"/>
</dbReference>
<dbReference type="SMART" id="SM00345">
    <property type="entry name" value="HTH_GNTR"/>
    <property type="match status" value="1"/>
</dbReference>
<accession>A0A5C5CBS7</accession>
<proteinExistence type="predicted"/>
<dbReference type="PANTHER" id="PTHR43537">
    <property type="entry name" value="TRANSCRIPTIONAL REGULATOR, GNTR FAMILY"/>
    <property type="match status" value="1"/>
</dbReference>
<dbReference type="InterPro" id="IPR011711">
    <property type="entry name" value="GntR_C"/>
</dbReference>
<dbReference type="GO" id="GO:0003677">
    <property type="term" value="F:DNA binding"/>
    <property type="evidence" value="ECO:0007669"/>
    <property type="project" value="UniProtKB-KW"/>
</dbReference>
<keyword evidence="9" id="KW-1185">Reference proteome</keyword>
<sequence>MTHSNIIQPQDATDLATGLASLSTGDLVYSGLKQRILGHELEMGAPLREEDVANWFESSRAPARDALRRLEQEGLVVRNGRRYAIRSFTYHEVMITYRQRAALEFLAVEYAVKRGRAALAPVEAILEQQKLAFAAATRSQFSQLDRAFHLALAELSGQPLLVNELSIILDRVQLLRTTELRRDAGPQGAYLDHCRIFDALKRGQASIAQAELEYHYATTVRLHADLDTAEVTTPPEMR</sequence>
<feature type="domain" description="HTH gntR-type" evidence="4">
    <location>
        <begin position="28"/>
        <end position="85"/>
    </location>
</feature>
<dbReference type="InterPro" id="IPR000524">
    <property type="entry name" value="Tscrpt_reg_HTH_GntR"/>
</dbReference>
<dbReference type="AlphaFoldDB" id="A0A5C5CBS7"/>
<dbReference type="Pfam" id="PF07729">
    <property type="entry name" value="FCD"/>
    <property type="match status" value="1"/>
</dbReference>
<keyword evidence="1" id="KW-0805">Transcription regulation</keyword>
<organism evidence="7 8">
    <name type="scientific">Brucella pecoris</name>
    <dbReference type="NCBI Taxonomy" id="867683"/>
    <lineage>
        <taxon>Bacteria</taxon>
        <taxon>Pseudomonadati</taxon>
        <taxon>Pseudomonadota</taxon>
        <taxon>Alphaproteobacteria</taxon>
        <taxon>Hyphomicrobiales</taxon>
        <taxon>Brucellaceae</taxon>
        <taxon>Brucella/Ochrobactrum group</taxon>
        <taxon>Brucella</taxon>
    </lineage>
</organism>
<dbReference type="PANTHER" id="PTHR43537:SF5">
    <property type="entry name" value="UXU OPERON TRANSCRIPTIONAL REGULATOR"/>
    <property type="match status" value="1"/>
</dbReference>
<comment type="caution">
    <text evidence="7">The sequence shown here is derived from an EMBL/GenBank/DDBJ whole genome shotgun (WGS) entry which is preliminary data.</text>
</comment>
<evidence type="ECO:0000313" key="7">
    <source>
        <dbReference type="EMBL" id="TNV08727.1"/>
    </source>
</evidence>
<dbReference type="SUPFAM" id="SSF46785">
    <property type="entry name" value="Winged helix' DNA-binding domain"/>
    <property type="match status" value="1"/>
</dbReference>
<dbReference type="Gene3D" id="1.20.120.530">
    <property type="entry name" value="GntR ligand-binding domain-like"/>
    <property type="match status" value="1"/>
</dbReference>
<evidence type="ECO:0000256" key="1">
    <source>
        <dbReference type="ARBA" id="ARBA00023015"/>
    </source>
</evidence>
<evidence type="ECO:0000313" key="6">
    <source>
        <dbReference type="EMBL" id="MBB4096226.1"/>
    </source>
</evidence>